<sequence length="80" mass="9005">MGALNLFNVFLSSDCYCKIAGMSHLCPSDYGLGDKKLFPLIWHESPVKLIKMEADPQFDNIWGIGLTLLELINRSPCFRA</sequence>
<evidence type="ECO:0008006" key="3">
    <source>
        <dbReference type="Google" id="ProtNLM"/>
    </source>
</evidence>
<accession>A0AAD1U5R9</accession>
<keyword evidence="2" id="KW-1185">Reference proteome</keyword>
<reference evidence="1" key="1">
    <citation type="submission" date="2023-07" db="EMBL/GenBank/DDBJ databases">
        <authorList>
            <consortium name="AG Swart"/>
            <person name="Singh M."/>
            <person name="Singh A."/>
            <person name="Seah K."/>
            <person name="Emmerich C."/>
        </authorList>
    </citation>
    <scope>NUCLEOTIDE SEQUENCE</scope>
    <source>
        <strain evidence="1">DP1</strain>
    </source>
</reference>
<evidence type="ECO:0000313" key="2">
    <source>
        <dbReference type="Proteomes" id="UP001295684"/>
    </source>
</evidence>
<dbReference type="EMBL" id="CAMPGE010003041">
    <property type="protein sequence ID" value="CAI2361865.1"/>
    <property type="molecule type" value="Genomic_DNA"/>
</dbReference>
<name>A0AAD1U5R9_EUPCR</name>
<gene>
    <name evidence="1" type="ORF">ECRASSUSDP1_LOCUS3179</name>
</gene>
<comment type="caution">
    <text evidence="1">The sequence shown here is derived from an EMBL/GenBank/DDBJ whole genome shotgun (WGS) entry which is preliminary data.</text>
</comment>
<dbReference type="Proteomes" id="UP001295684">
    <property type="component" value="Unassembled WGS sequence"/>
</dbReference>
<organism evidence="1 2">
    <name type="scientific">Euplotes crassus</name>
    <dbReference type="NCBI Taxonomy" id="5936"/>
    <lineage>
        <taxon>Eukaryota</taxon>
        <taxon>Sar</taxon>
        <taxon>Alveolata</taxon>
        <taxon>Ciliophora</taxon>
        <taxon>Intramacronucleata</taxon>
        <taxon>Spirotrichea</taxon>
        <taxon>Hypotrichia</taxon>
        <taxon>Euplotida</taxon>
        <taxon>Euplotidae</taxon>
        <taxon>Moneuplotes</taxon>
    </lineage>
</organism>
<protein>
    <recommendedName>
        <fullName evidence="3">Protein kinase domain-containing protein</fullName>
    </recommendedName>
</protein>
<evidence type="ECO:0000313" key="1">
    <source>
        <dbReference type="EMBL" id="CAI2361865.1"/>
    </source>
</evidence>
<proteinExistence type="predicted"/>
<dbReference type="AlphaFoldDB" id="A0AAD1U5R9"/>